<dbReference type="Proteomes" id="UP000189835">
    <property type="component" value="Unassembled WGS sequence"/>
</dbReference>
<evidence type="ECO:0000256" key="5">
    <source>
        <dbReference type="ARBA" id="ARBA00023004"/>
    </source>
</evidence>
<keyword evidence="7" id="KW-0812">Transmembrane</keyword>
<proteinExistence type="predicted"/>
<evidence type="ECO:0000313" key="10">
    <source>
        <dbReference type="Proteomes" id="UP000189835"/>
    </source>
</evidence>
<dbReference type="PROSITE" id="PS51007">
    <property type="entry name" value="CYTC"/>
    <property type="match status" value="1"/>
</dbReference>
<organism evidence="9 10">
    <name type="scientific">Microcystis aeruginosa KW</name>
    <dbReference type="NCBI Taxonomy" id="1960155"/>
    <lineage>
        <taxon>Bacteria</taxon>
        <taxon>Bacillati</taxon>
        <taxon>Cyanobacteriota</taxon>
        <taxon>Cyanophyceae</taxon>
        <taxon>Oscillatoriophycideae</taxon>
        <taxon>Chroococcales</taxon>
        <taxon>Microcystaceae</taxon>
        <taxon>Microcystis</taxon>
    </lineage>
</organism>
<dbReference type="InterPro" id="IPR036909">
    <property type="entry name" value="Cyt_c-like_dom_sf"/>
</dbReference>
<dbReference type="SUPFAM" id="SSF46626">
    <property type="entry name" value="Cytochrome c"/>
    <property type="match status" value="1"/>
</dbReference>
<dbReference type="GO" id="GO:0046872">
    <property type="term" value="F:metal ion binding"/>
    <property type="evidence" value="ECO:0007669"/>
    <property type="project" value="UniProtKB-KW"/>
</dbReference>
<evidence type="ECO:0000313" key="9">
    <source>
        <dbReference type="EMBL" id="OPF19542.1"/>
    </source>
</evidence>
<dbReference type="GO" id="GO:0009055">
    <property type="term" value="F:electron transfer activity"/>
    <property type="evidence" value="ECO:0007669"/>
    <property type="project" value="InterPro"/>
</dbReference>
<evidence type="ECO:0000256" key="7">
    <source>
        <dbReference type="SAM" id="Phobius"/>
    </source>
</evidence>
<sequence>MSYIILHLPISSSGGGILGQKVAKCKEKLIFSAAACVNSQLVKPKFGLYRLSMVIIVVLFLISTYLITFHLAKMSDPYIKEVLSLQGNVSRGYEIFQINCAACHGQFADGIVGPSLEDVSRRKSRISLIEQVISGKTPPMPKFQPDSQAMADLLVYLENLSKN</sequence>
<keyword evidence="1" id="KW-0813">Transport</keyword>
<dbReference type="Pfam" id="PF13442">
    <property type="entry name" value="Cytochrome_CBB3"/>
    <property type="match status" value="1"/>
</dbReference>
<keyword evidence="3 6" id="KW-0479">Metal-binding</keyword>
<dbReference type="InterPro" id="IPR009056">
    <property type="entry name" value="Cyt_c-like_dom"/>
</dbReference>
<evidence type="ECO:0000259" key="8">
    <source>
        <dbReference type="PROSITE" id="PS51007"/>
    </source>
</evidence>
<keyword evidence="7" id="KW-0472">Membrane</keyword>
<feature type="transmembrane region" description="Helical" evidence="7">
    <location>
        <begin position="48"/>
        <end position="72"/>
    </location>
</feature>
<accession>A0A1V4BXX9</accession>
<evidence type="ECO:0000256" key="4">
    <source>
        <dbReference type="ARBA" id="ARBA00022982"/>
    </source>
</evidence>
<dbReference type="EMBL" id="MVGR01000003">
    <property type="protein sequence ID" value="OPF19542.1"/>
    <property type="molecule type" value="Genomic_DNA"/>
</dbReference>
<gene>
    <name evidence="9" type="ORF">B1L04_09690</name>
</gene>
<evidence type="ECO:0000256" key="1">
    <source>
        <dbReference type="ARBA" id="ARBA00022448"/>
    </source>
</evidence>
<dbReference type="AlphaFoldDB" id="A0A1V4BXX9"/>
<evidence type="ECO:0000256" key="6">
    <source>
        <dbReference type="PROSITE-ProRule" id="PRU00433"/>
    </source>
</evidence>
<keyword evidence="5 6" id="KW-0408">Iron</keyword>
<keyword evidence="4" id="KW-0249">Electron transport</keyword>
<evidence type="ECO:0000256" key="2">
    <source>
        <dbReference type="ARBA" id="ARBA00022617"/>
    </source>
</evidence>
<comment type="caution">
    <text evidence="9">The sequence shown here is derived from an EMBL/GenBank/DDBJ whole genome shotgun (WGS) entry which is preliminary data.</text>
</comment>
<evidence type="ECO:0000256" key="3">
    <source>
        <dbReference type="ARBA" id="ARBA00022723"/>
    </source>
</evidence>
<keyword evidence="7" id="KW-1133">Transmembrane helix</keyword>
<dbReference type="InterPro" id="IPR051811">
    <property type="entry name" value="Cytochrome_c550/c551-like"/>
</dbReference>
<dbReference type="GO" id="GO:0020037">
    <property type="term" value="F:heme binding"/>
    <property type="evidence" value="ECO:0007669"/>
    <property type="project" value="InterPro"/>
</dbReference>
<dbReference type="Gene3D" id="1.10.760.10">
    <property type="entry name" value="Cytochrome c-like domain"/>
    <property type="match status" value="1"/>
</dbReference>
<reference evidence="9 10" key="1">
    <citation type="submission" date="2017-02" db="EMBL/GenBank/DDBJ databases">
        <title>Genome sequence of Microcystis aeruginosa KW.</title>
        <authorList>
            <person name="Oh H.-M."/>
            <person name="Ahn C.-Y."/>
            <person name="Jeong H."/>
            <person name="Srivastava A."/>
            <person name="Lee H.-G."/>
            <person name="Kang S.-R."/>
        </authorList>
    </citation>
    <scope>NUCLEOTIDE SEQUENCE [LARGE SCALE GENOMIC DNA]</scope>
    <source>
        <strain evidence="9 10">KW</strain>
    </source>
</reference>
<keyword evidence="2 6" id="KW-0349">Heme</keyword>
<dbReference type="PANTHER" id="PTHR37823:SF1">
    <property type="entry name" value="CYTOCHROME C-553-LIKE"/>
    <property type="match status" value="1"/>
</dbReference>
<name>A0A1V4BXX9_MICAE</name>
<dbReference type="PANTHER" id="PTHR37823">
    <property type="entry name" value="CYTOCHROME C-553-LIKE"/>
    <property type="match status" value="1"/>
</dbReference>
<dbReference type="RefSeq" id="WP_079206878.1">
    <property type="nucleotide sequence ID" value="NZ_MVGR01000003.1"/>
</dbReference>
<protein>
    <submittedName>
        <fullName evidence="9">Cytochrome C</fullName>
    </submittedName>
</protein>
<feature type="domain" description="Cytochrome c" evidence="8">
    <location>
        <begin position="87"/>
        <end position="161"/>
    </location>
</feature>